<feature type="domain" description="RNA polymerase sigma factor 70 region 4 type 2" evidence="7">
    <location>
        <begin position="125"/>
        <end position="174"/>
    </location>
</feature>
<keyword evidence="3" id="KW-0731">Sigma factor</keyword>
<evidence type="ECO:0000256" key="3">
    <source>
        <dbReference type="ARBA" id="ARBA00023082"/>
    </source>
</evidence>
<organism evidence="8">
    <name type="scientific">Thermogemmatispora argillosa</name>
    <dbReference type="NCBI Taxonomy" id="2045280"/>
    <lineage>
        <taxon>Bacteria</taxon>
        <taxon>Bacillati</taxon>
        <taxon>Chloroflexota</taxon>
        <taxon>Ktedonobacteria</taxon>
        <taxon>Thermogemmatisporales</taxon>
        <taxon>Thermogemmatisporaceae</taxon>
        <taxon>Thermogemmatispora</taxon>
    </lineage>
</organism>
<feature type="domain" description="RNA polymerase sigma-70 region 2" evidence="6">
    <location>
        <begin position="17"/>
        <end position="79"/>
    </location>
</feature>
<dbReference type="SUPFAM" id="SSF88946">
    <property type="entry name" value="Sigma2 domain of RNA polymerase sigma factors"/>
    <property type="match status" value="1"/>
</dbReference>
<protein>
    <recommendedName>
        <fullName evidence="9">DNA-directed RNA polymerase sigma-70 factor</fullName>
    </recommendedName>
</protein>
<sequence>MEQDDLSQGIETELVSLRPVLQSYFERLLEDSSDIDDCVDETYARAYQSLRQRALPIHHPRAWLLKIAQRVLWQYRAAEQKHRRMSQIQYYATADGEVRSEVDDLADDADEQPEALVERRDQARLLARSLQALPPYQQTAVMLHFSGQSARQIAARTGRPRRTVNDDIRKGISRLRRLVHNTD</sequence>
<dbReference type="Pfam" id="PF04542">
    <property type="entry name" value="Sigma70_r2"/>
    <property type="match status" value="1"/>
</dbReference>
<dbReference type="InterPro" id="IPR013325">
    <property type="entry name" value="RNA_pol_sigma_r2"/>
</dbReference>
<dbReference type="InterPro" id="IPR036388">
    <property type="entry name" value="WH-like_DNA-bd_sf"/>
</dbReference>
<name>A0A455T1C2_9CHLR</name>
<evidence type="ECO:0000256" key="1">
    <source>
        <dbReference type="ARBA" id="ARBA00010641"/>
    </source>
</evidence>
<dbReference type="InterPro" id="IPR039425">
    <property type="entry name" value="RNA_pol_sigma-70-like"/>
</dbReference>
<evidence type="ECO:0000256" key="4">
    <source>
        <dbReference type="ARBA" id="ARBA00023125"/>
    </source>
</evidence>
<dbReference type="SUPFAM" id="SSF88659">
    <property type="entry name" value="Sigma3 and sigma4 domains of RNA polymerase sigma factors"/>
    <property type="match status" value="1"/>
</dbReference>
<dbReference type="PANTHER" id="PTHR43133">
    <property type="entry name" value="RNA POLYMERASE ECF-TYPE SIGMA FACTO"/>
    <property type="match status" value="1"/>
</dbReference>
<accession>A0A455T1C2</accession>
<proteinExistence type="inferred from homology"/>
<evidence type="ECO:0008006" key="9">
    <source>
        <dbReference type="Google" id="ProtNLM"/>
    </source>
</evidence>
<keyword evidence="4" id="KW-0238">DNA-binding</keyword>
<keyword evidence="2" id="KW-0805">Transcription regulation</keyword>
<gene>
    <name evidence="8" type="ORF">KTA_12110</name>
</gene>
<evidence type="ECO:0000259" key="6">
    <source>
        <dbReference type="Pfam" id="PF04542"/>
    </source>
</evidence>
<evidence type="ECO:0000313" key="8">
    <source>
        <dbReference type="EMBL" id="BBH93012.1"/>
    </source>
</evidence>
<reference evidence="8" key="1">
    <citation type="submission" date="2018-12" db="EMBL/GenBank/DDBJ databases">
        <title>Novel natural products biosynthetic potential of the class Ktedonobacteria.</title>
        <authorList>
            <person name="Zheng Y."/>
            <person name="Saitou A."/>
            <person name="Wang C.M."/>
            <person name="Toyoda A."/>
            <person name="Minakuchi Y."/>
            <person name="Sekiguchi Y."/>
            <person name="Ueda K."/>
            <person name="Takano H."/>
            <person name="Sakai Y."/>
            <person name="Yokota A."/>
            <person name="Yabe S."/>
        </authorList>
    </citation>
    <scope>NUCLEOTIDE SEQUENCE</scope>
    <source>
        <strain evidence="8">A3-2</strain>
    </source>
</reference>
<dbReference type="Pfam" id="PF08281">
    <property type="entry name" value="Sigma70_r4_2"/>
    <property type="match status" value="1"/>
</dbReference>
<evidence type="ECO:0000256" key="2">
    <source>
        <dbReference type="ARBA" id="ARBA00023015"/>
    </source>
</evidence>
<dbReference type="GO" id="GO:0006352">
    <property type="term" value="P:DNA-templated transcription initiation"/>
    <property type="evidence" value="ECO:0007669"/>
    <property type="project" value="InterPro"/>
</dbReference>
<dbReference type="AlphaFoldDB" id="A0A455T1C2"/>
<evidence type="ECO:0000259" key="7">
    <source>
        <dbReference type="Pfam" id="PF08281"/>
    </source>
</evidence>
<evidence type="ECO:0000256" key="5">
    <source>
        <dbReference type="ARBA" id="ARBA00023163"/>
    </source>
</evidence>
<dbReference type="InterPro" id="IPR013324">
    <property type="entry name" value="RNA_pol_sigma_r3/r4-like"/>
</dbReference>
<dbReference type="InterPro" id="IPR007627">
    <property type="entry name" value="RNA_pol_sigma70_r2"/>
</dbReference>
<comment type="similarity">
    <text evidence="1">Belongs to the sigma-70 factor family. ECF subfamily.</text>
</comment>
<dbReference type="NCBIfam" id="TIGR02937">
    <property type="entry name" value="sigma70-ECF"/>
    <property type="match status" value="1"/>
</dbReference>
<dbReference type="InterPro" id="IPR014284">
    <property type="entry name" value="RNA_pol_sigma-70_dom"/>
</dbReference>
<dbReference type="PANTHER" id="PTHR43133:SF8">
    <property type="entry name" value="RNA POLYMERASE SIGMA FACTOR HI_1459-RELATED"/>
    <property type="match status" value="1"/>
</dbReference>
<dbReference type="EMBL" id="AP019377">
    <property type="protein sequence ID" value="BBH93012.1"/>
    <property type="molecule type" value="Genomic_DNA"/>
</dbReference>
<dbReference type="InterPro" id="IPR013249">
    <property type="entry name" value="RNA_pol_sigma70_r4_t2"/>
</dbReference>
<dbReference type="Gene3D" id="1.10.10.10">
    <property type="entry name" value="Winged helix-like DNA-binding domain superfamily/Winged helix DNA-binding domain"/>
    <property type="match status" value="1"/>
</dbReference>
<dbReference type="Gene3D" id="1.10.1740.10">
    <property type="match status" value="1"/>
</dbReference>
<dbReference type="GO" id="GO:0016987">
    <property type="term" value="F:sigma factor activity"/>
    <property type="evidence" value="ECO:0007669"/>
    <property type="project" value="UniProtKB-KW"/>
</dbReference>
<keyword evidence="5" id="KW-0804">Transcription</keyword>
<dbReference type="GO" id="GO:0003677">
    <property type="term" value="F:DNA binding"/>
    <property type="evidence" value="ECO:0007669"/>
    <property type="project" value="UniProtKB-KW"/>
</dbReference>